<keyword evidence="2" id="KW-0812">Transmembrane</keyword>
<sequence length="218" mass="23977">MDAQPPPGGDELRTRHYLQHLGARPIGHQEPTMTTPEPRRPVTPTRIIPASAPLPARAPDPDELPPWRTPPPPPPVMTAEPPPTPPPPPPAEVIHHHIHEHILVPYDEEEEPRPRLWARLWDTLVTWRLVVAILLALTPWCGGRSPVGIWGHTVHQARTDVGMGAAYVIAGIAVAVSWALSRRTGRALPRFLLVTTLVGGLGVLDWFDPILALTGVHR</sequence>
<protein>
    <submittedName>
        <fullName evidence="3">Uncharacterized protein</fullName>
    </submittedName>
</protein>
<evidence type="ECO:0000313" key="3">
    <source>
        <dbReference type="EMBL" id="SEC03648.1"/>
    </source>
</evidence>
<reference evidence="3 4" key="1">
    <citation type="submission" date="2016-10" db="EMBL/GenBank/DDBJ databases">
        <authorList>
            <person name="de Groot N.N."/>
        </authorList>
    </citation>
    <scope>NUCLEOTIDE SEQUENCE [LARGE SCALE GENOMIC DNA]</scope>
    <source>
        <strain evidence="3 4">DSM 40306</strain>
    </source>
</reference>
<evidence type="ECO:0000256" key="1">
    <source>
        <dbReference type="SAM" id="MobiDB-lite"/>
    </source>
</evidence>
<organism evidence="3 4">
    <name type="scientific">Streptomyces misionensis</name>
    <dbReference type="NCBI Taxonomy" id="67331"/>
    <lineage>
        <taxon>Bacteria</taxon>
        <taxon>Bacillati</taxon>
        <taxon>Actinomycetota</taxon>
        <taxon>Actinomycetes</taxon>
        <taxon>Kitasatosporales</taxon>
        <taxon>Streptomycetaceae</taxon>
        <taxon>Streptomyces</taxon>
    </lineage>
</organism>
<accession>A0A1H4P8U2</accession>
<feature type="compositionally biased region" description="Pro residues" evidence="1">
    <location>
        <begin position="67"/>
        <end position="88"/>
    </location>
</feature>
<feature type="transmembrane region" description="Helical" evidence="2">
    <location>
        <begin position="187"/>
        <end position="207"/>
    </location>
</feature>
<keyword evidence="2" id="KW-1133">Transmembrane helix</keyword>
<dbReference type="AlphaFoldDB" id="A0A1H4P8U2"/>
<feature type="transmembrane region" description="Helical" evidence="2">
    <location>
        <begin position="120"/>
        <end position="141"/>
    </location>
</feature>
<feature type="region of interest" description="Disordered" evidence="1">
    <location>
        <begin position="1"/>
        <end position="88"/>
    </location>
</feature>
<dbReference type="RefSeq" id="WP_244174813.1">
    <property type="nucleotide sequence ID" value="NZ_FNTD01000004.1"/>
</dbReference>
<keyword evidence="2" id="KW-0472">Membrane</keyword>
<evidence type="ECO:0000256" key="2">
    <source>
        <dbReference type="SAM" id="Phobius"/>
    </source>
</evidence>
<feature type="transmembrane region" description="Helical" evidence="2">
    <location>
        <begin position="161"/>
        <end position="180"/>
    </location>
</feature>
<dbReference type="GeneID" id="95510260"/>
<dbReference type="Proteomes" id="UP000182375">
    <property type="component" value="Unassembled WGS sequence"/>
</dbReference>
<dbReference type="EMBL" id="FNTD01000004">
    <property type="protein sequence ID" value="SEC03648.1"/>
    <property type="molecule type" value="Genomic_DNA"/>
</dbReference>
<name>A0A1H4P8U2_9ACTN</name>
<dbReference type="STRING" id="67331.SAMN04490357_1019"/>
<proteinExistence type="predicted"/>
<feature type="compositionally biased region" description="Low complexity" evidence="1">
    <location>
        <begin position="31"/>
        <end position="46"/>
    </location>
</feature>
<evidence type="ECO:0000313" key="4">
    <source>
        <dbReference type="Proteomes" id="UP000182375"/>
    </source>
</evidence>
<gene>
    <name evidence="3" type="ORF">SAMN04490357_1019</name>
</gene>